<evidence type="ECO:0000256" key="3">
    <source>
        <dbReference type="ARBA" id="ARBA00023163"/>
    </source>
</evidence>
<dbReference type="InterPro" id="IPR010982">
    <property type="entry name" value="Lambda_DNA-bd_dom_sf"/>
</dbReference>
<feature type="domain" description="HTH cro/C1-type" evidence="4">
    <location>
        <begin position="7"/>
        <end position="60"/>
    </location>
</feature>
<dbReference type="EMBL" id="JBHLTM010000088">
    <property type="protein sequence ID" value="MFC0687596.1"/>
    <property type="molecule type" value="Genomic_DNA"/>
</dbReference>
<keyword evidence="2" id="KW-0238">DNA-binding</keyword>
<dbReference type="InterPro" id="IPR036286">
    <property type="entry name" value="LexA/Signal_pep-like_sf"/>
</dbReference>
<dbReference type="Gene3D" id="1.10.260.40">
    <property type="entry name" value="lambda repressor-like DNA-binding domains"/>
    <property type="match status" value="1"/>
</dbReference>
<gene>
    <name evidence="5" type="ORF">ACFFF8_23685</name>
</gene>
<accession>A0ABV6SEC0</accession>
<proteinExistence type="predicted"/>
<keyword evidence="3" id="KW-0804">Transcription</keyword>
<dbReference type="InterPro" id="IPR039418">
    <property type="entry name" value="LexA-like"/>
</dbReference>
<evidence type="ECO:0000259" key="4">
    <source>
        <dbReference type="PROSITE" id="PS50943"/>
    </source>
</evidence>
<dbReference type="PANTHER" id="PTHR40661:SF1">
    <property type="entry name" value="HTH CRO_C1-TYPE DOMAIN-CONTAINING PROTEIN"/>
    <property type="match status" value="1"/>
</dbReference>
<dbReference type="PANTHER" id="PTHR40661">
    <property type="match status" value="1"/>
</dbReference>
<keyword evidence="1" id="KW-0805">Transcription regulation</keyword>
<evidence type="ECO:0000256" key="1">
    <source>
        <dbReference type="ARBA" id="ARBA00023015"/>
    </source>
</evidence>
<dbReference type="SMART" id="SM00530">
    <property type="entry name" value="HTH_XRE"/>
    <property type="match status" value="1"/>
</dbReference>
<dbReference type="PROSITE" id="PS50943">
    <property type="entry name" value="HTH_CROC1"/>
    <property type="match status" value="1"/>
</dbReference>
<dbReference type="CDD" id="cd06529">
    <property type="entry name" value="S24_LexA-like"/>
    <property type="match status" value="1"/>
</dbReference>
<dbReference type="SUPFAM" id="SSF47413">
    <property type="entry name" value="lambda repressor-like DNA-binding domains"/>
    <property type="match status" value="1"/>
</dbReference>
<sequence length="220" mass="24146">MIKPDRVAERMKLLGYSQSSLAREVGVSQATIGKIVTGLSAGSSHLHKIARVLRTSAAYLTGEIDDPAEDAFIPPTPAEIAAQMGLIKVEEIDLSIGMGLGFLDENVMERVDRWIPEDWVRNFTHSAAAHLSIVKPHGDSMYPTINDRDIVMIDRSQRVIDRQEGIWALNYGGLGTIKRVRVMPDGKYKLMADNPQVPPEVAADGEVSVIGRVAGVFRRT</sequence>
<dbReference type="Proteomes" id="UP001589858">
    <property type="component" value="Unassembled WGS sequence"/>
</dbReference>
<dbReference type="RefSeq" id="WP_267224182.1">
    <property type="nucleotide sequence ID" value="NZ_JAPCWC010000032.1"/>
</dbReference>
<comment type="caution">
    <text evidence="5">The sequence shown here is derived from an EMBL/GenBank/DDBJ whole genome shotgun (WGS) entry which is preliminary data.</text>
</comment>
<name>A0ABV6SEC0_9SPHN</name>
<evidence type="ECO:0000313" key="6">
    <source>
        <dbReference type="Proteomes" id="UP001589858"/>
    </source>
</evidence>
<dbReference type="Pfam" id="PF01381">
    <property type="entry name" value="HTH_3"/>
    <property type="match status" value="1"/>
</dbReference>
<protein>
    <submittedName>
        <fullName evidence="5">XRE family transcriptional regulator</fullName>
    </submittedName>
</protein>
<dbReference type="InterPro" id="IPR015927">
    <property type="entry name" value="Peptidase_S24_S26A/B/C"/>
</dbReference>
<dbReference type="Pfam" id="PF00717">
    <property type="entry name" value="Peptidase_S24"/>
    <property type="match status" value="1"/>
</dbReference>
<evidence type="ECO:0000313" key="5">
    <source>
        <dbReference type="EMBL" id="MFC0687596.1"/>
    </source>
</evidence>
<dbReference type="InterPro" id="IPR001387">
    <property type="entry name" value="Cro/C1-type_HTH"/>
</dbReference>
<keyword evidence="6" id="KW-1185">Reference proteome</keyword>
<dbReference type="CDD" id="cd00093">
    <property type="entry name" value="HTH_XRE"/>
    <property type="match status" value="1"/>
</dbReference>
<dbReference type="Gene3D" id="2.10.109.10">
    <property type="entry name" value="Umud Fragment, subunit A"/>
    <property type="match status" value="1"/>
</dbReference>
<dbReference type="SUPFAM" id="SSF51306">
    <property type="entry name" value="LexA/Signal peptidase"/>
    <property type="match status" value="1"/>
</dbReference>
<organism evidence="5 6">
    <name type="scientific">Novosphingobium clariflavum</name>
    <dbReference type="NCBI Taxonomy" id="2029884"/>
    <lineage>
        <taxon>Bacteria</taxon>
        <taxon>Pseudomonadati</taxon>
        <taxon>Pseudomonadota</taxon>
        <taxon>Alphaproteobacteria</taxon>
        <taxon>Sphingomonadales</taxon>
        <taxon>Sphingomonadaceae</taxon>
        <taxon>Novosphingobium</taxon>
    </lineage>
</organism>
<evidence type="ECO:0000256" key="2">
    <source>
        <dbReference type="ARBA" id="ARBA00023125"/>
    </source>
</evidence>
<reference evidence="5 6" key="1">
    <citation type="submission" date="2024-09" db="EMBL/GenBank/DDBJ databases">
        <authorList>
            <person name="Sun Q."/>
            <person name="Mori K."/>
        </authorList>
    </citation>
    <scope>NUCLEOTIDE SEQUENCE [LARGE SCALE GENOMIC DNA]</scope>
    <source>
        <strain evidence="5 6">CICC 11035S</strain>
    </source>
</reference>